<keyword evidence="4" id="KW-1185">Reference proteome</keyword>
<accession>A0A2R6Q6T7</accession>
<proteinExistence type="predicted"/>
<dbReference type="PROSITE" id="PS50969">
    <property type="entry name" value="FCP1"/>
    <property type="match status" value="1"/>
</dbReference>
<dbReference type="NCBIfam" id="TIGR02251">
    <property type="entry name" value="HIF-SF_euk"/>
    <property type="match status" value="1"/>
</dbReference>
<evidence type="ECO:0000259" key="2">
    <source>
        <dbReference type="PROSITE" id="PS50969"/>
    </source>
</evidence>
<dbReference type="Proteomes" id="UP000241394">
    <property type="component" value="Chromosome LG19"/>
</dbReference>
<dbReference type="InterPro" id="IPR036412">
    <property type="entry name" value="HAD-like_sf"/>
</dbReference>
<evidence type="ECO:0000313" key="4">
    <source>
        <dbReference type="Proteomes" id="UP000241394"/>
    </source>
</evidence>
<dbReference type="SMART" id="SM00577">
    <property type="entry name" value="CPDc"/>
    <property type="match status" value="1"/>
</dbReference>
<dbReference type="PANTHER" id="PTHR12210">
    <property type="entry name" value="DULLARD PROTEIN PHOSPHATASE"/>
    <property type="match status" value="1"/>
</dbReference>
<organism evidence="3 4">
    <name type="scientific">Actinidia chinensis var. chinensis</name>
    <name type="common">Chinese soft-hair kiwi</name>
    <dbReference type="NCBI Taxonomy" id="1590841"/>
    <lineage>
        <taxon>Eukaryota</taxon>
        <taxon>Viridiplantae</taxon>
        <taxon>Streptophyta</taxon>
        <taxon>Embryophyta</taxon>
        <taxon>Tracheophyta</taxon>
        <taxon>Spermatophyta</taxon>
        <taxon>Magnoliopsida</taxon>
        <taxon>eudicotyledons</taxon>
        <taxon>Gunneridae</taxon>
        <taxon>Pentapetalae</taxon>
        <taxon>asterids</taxon>
        <taxon>Ericales</taxon>
        <taxon>Actinidiaceae</taxon>
        <taxon>Actinidia</taxon>
    </lineage>
</organism>
<dbReference type="OMA" id="PKMYDFV"/>
<dbReference type="FunCoup" id="A0A2R6Q6T7">
    <property type="interactions" value="42"/>
</dbReference>
<feature type="domain" description="FCP1 homology" evidence="2">
    <location>
        <begin position="98"/>
        <end position="257"/>
    </location>
</feature>
<dbReference type="FunFam" id="3.40.50.1000:FF:000093">
    <property type="entry name" value="NLI interacting factor-like phosphatase family protein"/>
    <property type="match status" value="1"/>
</dbReference>
<dbReference type="EMBL" id="NKQK01000019">
    <property type="protein sequence ID" value="PSS02980.1"/>
    <property type="molecule type" value="Genomic_DNA"/>
</dbReference>
<protein>
    <submittedName>
        <fullName evidence="3">Carboxy-terminal domain RNA polymerase II polypeptide A small phosphatase</fullName>
    </submittedName>
</protein>
<gene>
    <name evidence="3" type="ORF">CEY00_Acc21362</name>
</gene>
<dbReference type="GO" id="GO:0016791">
    <property type="term" value="F:phosphatase activity"/>
    <property type="evidence" value="ECO:0007669"/>
    <property type="project" value="InterPro"/>
</dbReference>
<dbReference type="InParanoid" id="A0A2R6Q6T7"/>
<dbReference type="STRING" id="1590841.A0A2R6Q6T7"/>
<dbReference type="Pfam" id="PF03031">
    <property type="entry name" value="NIF"/>
    <property type="match status" value="1"/>
</dbReference>
<dbReference type="InterPro" id="IPR004274">
    <property type="entry name" value="FCP1_dom"/>
</dbReference>
<sequence length="280" mass="32235">MVSKITKKNPKRIATERRSRRKKTSPIKAVSAVSSIVVASIHTCHRRLIKIFSKLARIGTPPNKRSPKKHGYQILPKANIPHRSLFPEADRSRLPPPSSPEKPTIFLDLDETLVHSKPDPPPENYDFVVRPVIDNVKIDFYVKKRPFADEFLEFLSQKFEIVIFTAGLEEYASLVLERLDRKSLISHRLYRDSCREVEGKLVKDLGDLGRDLRRVVIIDDNPNSYALQPENAIPILPFTSDLSDFELRRLMDFFEKCEVLDDMRETVKEYIGKGNGDKKL</sequence>
<feature type="region of interest" description="Disordered" evidence="1">
    <location>
        <begin position="1"/>
        <end position="27"/>
    </location>
</feature>
<dbReference type="AlphaFoldDB" id="A0A2R6Q6T7"/>
<dbReference type="OrthoDB" id="277011at2759"/>
<feature type="compositionally biased region" description="Basic residues" evidence="1">
    <location>
        <begin position="1"/>
        <end position="11"/>
    </location>
</feature>
<dbReference type="InterPro" id="IPR011948">
    <property type="entry name" value="Dullard_phosphatase"/>
</dbReference>
<reference evidence="3 4" key="1">
    <citation type="submission" date="2017-07" db="EMBL/GenBank/DDBJ databases">
        <title>An improved, manually edited Actinidia chinensis var. chinensis (kiwifruit) genome highlights the challenges associated with draft genomes and gene prediction in plants.</title>
        <authorList>
            <person name="Pilkington S."/>
            <person name="Crowhurst R."/>
            <person name="Hilario E."/>
            <person name="Nardozza S."/>
            <person name="Fraser L."/>
            <person name="Peng Y."/>
            <person name="Gunaseelan K."/>
            <person name="Simpson R."/>
            <person name="Tahir J."/>
            <person name="Deroles S."/>
            <person name="Templeton K."/>
            <person name="Luo Z."/>
            <person name="Davy M."/>
            <person name="Cheng C."/>
            <person name="Mcneilage M."/>
            <person name="Scaglione D."/>
            <person name="Liu Y."/>
            <person name="Zhang Q."/>
            <person name="Datson P."/>
            <person name="De Silva N."/>
            <person name="Gardiner S."/>
            <person name="Bassett H."/>
            <person name="Chagne D."/>
            <person name="Mccallum J."/>
            <person name="Dzierzon H."/>
            <person name="Deng C."/>
            <person name="Wang Y.-Y."/>
            <person name="Barron N."/>
            <person name="Manako K."/>
            <person name="Bowen J."/>
            <person name="Foster T."/>
            <person name="Erridge Z."/>
            <person name="Tiffin H."/>
            <person name="Waite C."/>
            <person name="Davies K."/>
            <person name="Grierson E."/>
            <person name="Laing W."/>
            <person name="Kirk R."/>
            <person name="Chen X."/>
            <person name="Wood M."/>
            <person name="Montefiori M."/>
            <person name="Brummell D."/>
            <person name="Schwinn K."/>
            <person name="Catanach A."/>
            <person name="Fullerton C."/>
            <person name="Li D."/>
            <person name="Meiyalaghan S."/>
            <person name="Nieuwenhuizen N."/>
            <person name="Read N."/>
            <person name="Prakash R."/>
            <person name="Hunter D."/>
            <person name="Zhang H."/>
            <person name="Mckenzie M."/>
            <person name="Knabel M."/>
            <person name="Harris A."/>
            <person name="Allan A."/>
            <person name="Chen A."/>
            <person name="Janssen B."/>
            <person name="Plunkett B."/>
            <person name="Dwamena C."/>
            <person name="Voogd C."/>
            <person name="Leif D."/>
            <person name="Lafferty D."/>
            <person name="Souleyre E."/>
            <person name="Varkonyi-Gasic E."/>
            <person name="Gambi F."/>
            <person name="Hanley J."/>
            <person name="Yao J.-L."/>
            <person name="Cheung J."/>
            <person name="David K."/>
            <person name="Warren B."/>
            <person name="Marsh K."/>
            <person name="Snowden K."/>
            <person name="Lin-Wang K."/>
            <person name="Brian L."/>
            <person name="Martinez-Sanchez M."/>
            <person name="Wang M."/>
            <person name="Ileperuma N."/>
            <person name="Macnee N."/>
            <person name="Campin R."/>
            <person name="Mcatee P."/>
            <person name="Drummond R."/>
            <person name="Espley R."/>
            <person name="Ireland H."/>
            <person name="Wu R."/>
            <person name="Atkinson R."/>
            <person name="Karunairetnam S."/>
            <person name="Bulley S."/>
            <person name="Chunkath S."/>
            <person name="Hanley Z."/>
            <person name="Storey R."/>
            <person name="Thrimawithana A."/>
            <person name="Thomson S."/>
            <person name="David C."/>
            <person name="Testolin R."/>
        </authorList>
    </citation>
    <scope>NUCLEOTIDE SEQUENCE [LARGE SCALE GENOMIC DNA]</scope>
    <source>
        <strain evidence="4">cv. Red5</strain>
        <tissue evidence="3">Young leaf</tissue>
    </source>
</reference>
<dbReference type="Gramene" id="PSS02980">
    <property type="protein sequence ID" value="PSS02980"/>
    <property type="gene ID" value="CEY00_Acc21362"/>
</dbReference>
<evidence type="ECO:0000256" key="1">
    <source>
        <dbReference type="SAM" id="MobiDB-lite"/>
    </source>
</evidence>
<comment type="caution">
    <text evidence="3">The sequence shown here is derived from an EMBL/GenBank/DDBJ whole genome shotgun (WGS) entry which is preliminary data.</text>
</comment>
<reference evidence="4" key="2">
    <citation type="journal article" date="2018" name="BMC Genomics">
        <title>A manually annotated Actinidia chinensis var. chinensis (kiwifruit) genome highlights the challenges associated with draft genomes and gene prediction in plants.</title>
        <authorList>
            <person name="Pilkington S.M."/>
            <person name="Crowhurst R."/>
            <person name="Hilario E."/>
            <person name="Nardozza S."/>
            <person name="Fraser L."/>
            <person name="Peng Y."/>
            <person name="Gunaseelan K."/>
            <person name="Simpson R."/>
            <person name="Tahir J."/>
            <person name="Deroles S.C."/>
            <person name="Templeton K."/>
            <person name="Luo Z."/>
            <person name="Davy M."/>
            <person name="Cheng C."/>
            <person name="McNeilage M."/>
            <person name="Scaglione D."/>
            <person name="Liu Y."/>
            <person name="Zhang Q."/>
            <person name="Datson P."/>
            <person name="De Silva N."/>
            <person name="Gardiner S.E."/>
            <person name="Bassett H."/>
            <person name="Chagne D."/>
            <person name="McCallum J."/>
            <person name="Dzierzon H."/>
            <person name="Deng C."/>
            <person name="Wang Y.Y."/>
            <person name="Barron L."/>
            <person name="Manako K."/>
            <person name="Bowen J."/>
            <person name="Foster T.M."/>
            <person name="Erridge Z.A."/>
            <person name="Tiffin H."/>
            <person name="Waite C.N."/>
            <person name="Davies K.M."/>
            <person name="Grierson E.P."/>
            <person name="Laing W.A."/>
            <person name="Kirk R."/>
            <person name="Chen X."/>
            <person name="Wood M."/>
            <person name="Montefiori M."/>
            <person name="Brummell D.A."/>
            <person name="Schwinn K.E."/>
            <person name="Catanach A."/>
            <person name="Fullerton C."/>
            <person name="Li D."/>
            <person name="Meiyalaghan S."/>
            <person name="Nieuwenhuizen N."/>
            <person name="Read N."/>
            <person name="Prakash R."/>
            <person name="Hunter D."/>
            <person name="Zhang H."/>
            <person name="McKenzie M."/>
            <person name="Knabel M."/>
            <person name="Harris A."/>
            <person name="Allan A.C."/>
            <person name="Gleave A."/>
            <person name="Chen A."/>
            <person name="Janssen B.J."/>
            <person name="Plunkett B."/>
            <person name="Ampomah-Dwamena C."/>
            <person name="Voogd C."/>
            <person name="Leif D."/>
            <person name="Lafferty D."/>
            <person name="Souleyre E.J.F."/>
            <person name="Varkonyi-Gasic E."/>
            <person name="Gambi F."/>
            <person name="Hanley J."/>
            <person name="Yao J.L."/>
            <person name="Cheung J."/>
            <person name="David K.M."/>
            <person name="Warren B."/>
            <person name="Marsh K."/>
            <person name="Snowden K.C."/>
            <person name="Lin-Wang K."/>
            <person name="Brian L."/>
            <person name="Martinez-Sanchez M."/>
            <person name="Wang M."/>
            <person name="Ileperuma N."/>
            <person name="Macnee N."/>
            <person name="Campin R."/>
            <person name="McAtee P."/>
            <person name="Drummond R.S.M."/>
            <person name="Espley R.V."/>
            <person name="Ireland H.S."/>
            <person name="Wu R."/>
            <person name="Atkinson R.G."/>
            <person name="Karunairetnam S."/>
            <person name="Bulley S."/>
            <person name="Chunkath S."/>
            <person name="Hanley Z."/>
            <person name="Storey R."/>
            <person name="Thrimawithana A.H."/>
            <person name="Thomson S."/>
            <person name="David C."/>
            <person name="Testolin R."/>
            <person name="Huang H."/>
            <person name="Hellens R.P."/>
            <person name="Schaffer R.J."/>
        </authorList>
    </citation>
    <scope>NUCLEOTIDE SEQUENCE [LARGE SCALE GENOMIC DNA]</scope>
    <source>
        <strain evidence="4">cv. Red5</strain>
    </source>
</reference>
<dbReference type="InterPro" id="IPR023214">
    <property type="entry name" value="HAD_sf"/>
</dbReference>
<dbReference type="SUPFAM" id="SSF56784">
    <property type="entry name" value="HAD-like"/>
    <property type="match status" value="1"/>
</dbReference>
<dbReference type="InterPro" id="IPR050365">
    <property type="entry name" value="TIM50"/>
</dbReference>
<name>A0A2R6Q6T7_ACTCC</name>
<dbReference type="Gene3D" id="3.40.50.1000">
    <property type="entry name" value="HAD superfamily/HAD-like"/>
    <property type="match status" value="1"/>
</dbReference>
<dbReference type="CDD" id="cd07521">
    <property type="entry name" value="HAD_FCP1-like"/>
    <property type="match status" value="1"/>
</dbReference>
<evidence type="ECO:0000313" key="3">
    <source>
        <dbReference type="EMBL" id="PSS02980.1"/>
    </source>
</evidence>